<protein>
    <submittedName>
        <fullName evidence="3">Proline racemase family protein</fullName>
    </submittedName>
</protein>
<dbReference type="Proteomes" id="UP001158087">
    <property type="component" value="Unassembled WGS sequence"/>
</dbReference>
<dbReference type="PANTHER" id="PTHR33442:SF5">
    <property type="entry name" value="BIFUNCTIONAL TRANS-3-HYDROXY-L-PROLINE DEHYDRATASE_2-EPIMERASE"/>
    <property type="match status" value="1"/>
</dbReference>
<dbReference type="GO" id="GO:0047580">
    <property type="term" value="F:4-hydroxyproline epimerase activity"/>
    <property type="evidence" value="ECO:0007669"/>
    <property type="project" value="TreeGrafter"/>
</dbReference>
<dbReference type="EMBL" id="JAODYY010000017">
    <property type="protein sequence ID" value="MDH0126828.1"/>
    <property type="molecule type" value="Genomic_DNA"/>
</dbReference>
<evidence type="ECO:0000256" key="1">
    <source>
        <dbReference type="ARBA" id="ARBA00007529"/>
    </source>
</evidence>
<evidence type="ECO:0000313" key="4">
    <source>
        <dbReference type="Proteomes" id="UP001158087"/>
    </source>
</evidence>
<feature type="active site" description="Proton acceptor" evidence="2">
    <location>
        <position position="91"/>
    </location>
</feature>
<evidence type="ECO:0000313" key="3">
    <source>
        <dbReference type="EMBL" id="MDH0126828.1"/>
    </source>
</evidence>
<sequence length="340" mass="36843">MHNGKSVEMQSYYCQGEVGKVIFAGAPELPGVSMMDKMRHINEVDDSFRRFVTHEPRAHAAMSVNLLLPPCRPDADAGFIVMLADRAHPMSGSNCICVVTFLIESGRVAITEPETIVRLDTPAGLVTARAYCIDGRCVSVSIENVPCFTYGLDIKIDTPKWGAINADIAFGGVFYGIVDVDQIGLAITPQNARDLAAAGIEIRELMEKQTKVQHPTQPDFRGITNVMFRSLDSDGATRTCTTLRPGRIDRTPCGTGSSANLAALFSRGDAKIGDKRLSRSIVGGEFILEVAGETMVGDEYAIVPRITGSAWCLGTESLIVRPEYPSTASFMMSDTWGLEI</sequence>
<dbReference type="SUPFAM" id="SSF54506">
    <property type="entry name" value="Diaminopimelate epimerase-like"/>
    <property type="match status" value="1"/>
</dbReference>
<proteinExistence type="inferred from homology"/>
<gene>
    <name evidence="3" type="ORF">N7376_22905</name>
</gene>
<dbReference type="Gene3D" id="3.10.310.10">
    <property type="entry name" value="Diaminopimelate Epimerase, Chain A, domain 1"/>
    <property type="match status" value="2"/>
</dbReference>
<dbReference type="AlphaFoldDB" id="A0AA42H1B2"/>
<feature type="active site" description="Proton donor" evidence="2">
    <location>
        <position position="253"/>
    </location>
</feature>
<dbReference type="Pfam" id="PF05544">
    <property type="entry name" value="Pro_racemase"/>
    <property type="match status" value="1"/>
</dbReference>
<name>A0AA42H1B2_9HYPH</name>
<accession>A0AA42H1B2</accession>
<comment type="similarity">
    <text evidence="1">Belongs to the proline racemase family.</text>
</comment>
<evidence type="ECO:0000256" key="2">
    <source>
        <dbReference type="PIRSR" id="PIRSR029792-1"/>
    </source>
</evidence>
<dbReference type="PANTHER" id="PTHR33442">
    <property type="entry name" value="TRANS-3-HYDROXY-L-PROLINE DEHYDRATASE"/>
    <property type="match status" value="1"/>
</dbReference>
<comment type="caution">
    <text evidence="3">The sequence shown here is derived from an EMBL/GenBank/DDBJ whole genome shotgun (WGS) entry which is preliminary data.</text>
</comment>
<dbReference type="InterPro" id="IPR008794">
    <property type="entry name" value="Pro_racemase_fam"/>
</dbReference>
<organism evidence="3 4">
    <name type="scientific">Brucella intermedia GD04153</name>
    <dbReference type="NCBI Taxonomy" id="2975438"/>
    <lineage>
        <taxon>Bacteria</taxon>
        <taxon>Pseudomonadati</taxon>
        <taxon>Pseudomonadota</taxon>
        <taxon>Alphaproteobacteria</taxon>
        <taxon>Hyphomicrobiales</taxon>
        <taxon>Brucellaceae</taxon>
        <taxon>Brucella/Ochrobactrum group</taxon>
        <taxon>Brucella</taxon>
    </lineage>
</organism>
<reference evidence="3" key="1">
    <citation type="submission" date="2022-09" db="EMBL/GenBank/DDBJ databases">
        <title>Intensive care unit water sources are persistently colonized with multi-drug resistant bacteria and are the site of extensive horizontal gene transfer of antibiotic resistance genes.</title>
        <authorList>
            <person name="Diorio-Toth L."/>
        </authorList>
    </citation>
    <scope>NUCLEOTIDE SEQUENCE</scope>
    <source>
        <strain evidence="3">GD04153</strain>
    </source>
</reference>
<dbReference type="GO" id="GO:0050346">
    <property type="term" value="F:trans-L-3-hydroxyproline dehydratase activity"/>
    <property type="evidence" value="ECO:0007669"/>
    <property type="project" value="UniProtKB-ARBA"/>
</dbReference>
<dbReference type="SFLD" id="SFLDS00028">
    <property type="entry name" value="Proline_Racemase"/>
    <property type="match status" value="1"/>
</dbReference>
<dbReference type="PIRSF" id="PIRSF029792">
    <property type="entry name" value="Pro_racemase"/>
    <property type="match status" value="1"/>
</dbReference>